<feature type="compositionally biased region" description="Polar residues" evidence="1">
    <location>
        <begin position="48"/>
        <end position="68"/>
    </location>
</feature>
<dbReference type="EMBL" id="JAAAIM010000377">
    <property type="protein sequence ID" value="KAG0288952.1"/>
    <property type="molecule type" value="Genomic_DNA"/>
</dbReference>
<organism evidence="3 4">
    <name type="scientific">Linnemannia gamsii</name>
    <dbReference type="NCBI Taxonomy" id="64522"/>
    <lineage>
        <taxon>Eukaryota</taxon>
        <taxon>Fungi</taxon>
        <taxon>Fungi incertae sedis</taxon>
        <taxon>Mucoromycota</taxon>
        <taxon>Mortierellomycotina</taxon>
        <taxon>Mortierellomycetes</taxon>
        <taxon>Mortierellales</taxon>
        <taxon>Mortierellaceae</taxon>
        <taxon>Linnemannia</taxon>
    </lineage>
</organism>
<evidence type="ECO:0000313" key="3">
    <source>
        <dbReference type="EMBL" id="KAG0288952.1"/>
    </source>
</evidence>
<feature type="non-terminal residue" evidence="3">
    <location>
        <position position="716"/>
    </location>
</feature>
<protein>
    <recommendedName>
        <fullName evidence="2">Arm-like repeat domain-containing protein</fullName>
    </recommendedName>
</protein>
<sequence length="716" mass="79533">MTKTTLSTPPGPPLQPASQQSQTNSGQDDDSQSDSSQRIRKRYRFTKMSRSSSSKPKATNPQSTSSKATVKDDLTASAEESAHRPSTDGSLESVEIEHVVSSTAVMGTSSDARLPPPLIRPHLDVFPQNVRAPTVSITLPDFGARIETTPQLALCIGLLSKAGDIVDQQHDPFQDSPDNAAHLTWIKAMGQDPTERERILWLGTRMVDEFAKDPSKDLTEIAEMIIIGPVLDKEHYRRLLSCIIIAFDQAVILDVDLLQGLVQLVQSAPSEALLSDDLVKIFRILRIRLQDTHQQTSVHPYHLTLAISRLLDVMADHKVQDLNRVEEHEPLSGILSGLKGSSDPFLLYQACYAFQALQYVPDDETVLQAVLRHSKGALDGLVKVAAVMKLDLSAVLEGLGKLQKVLESTAKIAGTVYDGACTLMERGQGIFDSLKEGYGSGKKHPWYVAIRAANVLAQTGQLQDLNRLICEAPCRRDPLFQWGICQLLGEIASDDIWDTVVRKQSIELLGELYKNDPEWAQDESVKTWMLNIMGQLGQLGIVDDQAACTTTYGLLKELQQEQTVGTGTPYPLRNRLSLPESSPILACVHKMPPLEYDLHKLQTLRLKQTHQAVYISPMAKPSLKAKDDDLFPLMEKTQDFLASERQVMLVLGDSGAGKSTFNRHLERRLWDDYKPGDPIPLFITLPAIDRPDQDLVAKQLKFHTFSDDQIQEIKLH</sequence>
<name>A0ABQ7K1I2_9FUNG</name>
<dbReference type="InterPro" id="IPR056251">
    <property type="entry name" value="Arm_rpt_dom"/>
</dbReference>
<dbReference type="InterPro" id="IPR016024">
    <property type="entry name" value="ARM-type_fold"/>
</dbReference>
<feature type="compositionally biased region" description="Basic and acidic residues" evidence="1">
    <location>
        <begin position="69"/>
        <end position="86"/>
    </location>
</feature>
<reference evidence="3 4" key="1">
    <citation type="journal article" date="2020" name="Fungal Divers.">
        <title>Resolving the Mortierellaceae phylogeny through synthesis of multi-gene phylogenetics and phylogenomics.</title>
        <authorList>
            <person name="Vandepol N."/>
            <person name="Liber J."/>
            <person name="Desiro A."/>
            <person name="Na H."/>
            <person name="Kennedy M."/>
            <person name="Barry K."/>
            <person name="Grigoriev I.V."/>
            <person name="Miller A.N."/>
            <person name="O'Donnell K."/>
            <person name="Stajich J.E."/>
            <person name="Bonito G."/>
        </authorList>
    </citation>
    <scope>NUCLEOTIDE SEQUENCE [LARGE SCALE GENOMIC DNA]</scope>
    <source>
        <strain evidence="3 4">AD045</strain>
    </source>
</reference>
<keyword evidence="4" id="KW-1185">Reference proteome</keyword>
<comment type="caution">
    <text evidence="3">The sequence shown here is derived from an EMBL/GenBank/DDBJ whole genome shotgun (WGS) entry which is preliminary data.</text>
</comment>
<dbReference type="Proteomes" id="UP001194696">
    <property type="component" value="Unassembled WGS sequence"/>
</dbReference>
<evidence type="ECO:0000259" key="2">
    <source>
        <dbReference type="Pfam" id="PF23948"/>
    </source>
</evidence>
<feature type="region of interest" description="Disordered" evidence="1">
    <location>
        <begin position="1"/>
        <end position="93"/>
    </location>
</feature>
<feature type="compositionally biased region" description="Basic residues" evidence="1">
    <location>
        <begin position="38"/>
        <end position="47"/>
    </location>
</feature>
<dbReference type="SUPFAM" id="SSF48371">
    <property type="entry name" value="ARM repeat"/>
    <property type="match status" value="1"/>
</dbReference>
<gene>
    <name evidence="3" type="ORF">BGZ96_007353</name>
</gene>
<feature type="domain" description="Arm-like repeat" evidence="2">
    <location>
        <begin position="177"/>
        <end position="546"/>
    </location>
</feature>
<accession>A0ABQ7K1I2</accession>
<proteinExistence type="predicted"/>
<dbReference type="Pfam" id="PF23948">
    <property type="entry name" value="ARM_5"/>
    <property type="match status" value="1"/>
</dbReference>
<evidence type="ECO:0000313" key="4">
    <source>
        <dbReference type="Proteomes" id="UP001194696"/>
    </source>
</evidence>
<evidence type="ECO:0000256" key="1">
    <source>
        <dbReference type="SAM" id="MobiDB-lite"/>
    </source>
</evidence>